<name>A0A2S7ILI1_9BACT</name>
<sequence>MKSTLSKLLPHLLALLVLFVLAALYASPNLQGKVLGMHDIQQAQAGAQELNEFYKATGRWALWTNSMFSGMPAYMVAGDYPYTFVGKTVAVTLLIIPETIRIVFLMMLGMYVLLTTMGVRRWLAVLGAVAFAFGSYNMIFIKAGHVSKMYALAYMPGILAGVMLALRGRYWIGGAVTALFLCLELASNHLQITYYFGLALVPYIIMEAVVQIKEGRLKNLITAGIVLAVSAAIGIGSYGGRLLVTLDYTKETTRGKTELTLAKPTQPGQAAPAATTAPQNGLDRSYAFEYSYGIGETLTLLIPRVYGGASGEPLTDGSDMYKLLLQRGLDSAQAKQIVEGGMPTYWGDLPINGGPAYAGAVLIFLAVLGLFVVQHRIKWWILGATFLMLFIAWGKNFAAFGDFMFDYFPLYNKFRAVTMTLSIIQFLLALLAVLAIETLLSRKPSFAEIKTGLIASFALTGGLALLLWLVGPSILELRKPNESAQLGQMFGDPAFGPDVLRAMIEDRGSILRADALRTLIFIVLAAGLVWLYVTNKVKETVLVVVLIALTYFDLFFIDKRYFNNDDFTTKRQAQERIAPSPVDEQILQDKGLSYRVLDNRGYFMSDANASYFHKSLGGYHAAKLKRYSELMEYALPKNFMGVINMLNAKYVIQRDPQSNQDVAQQNPEALGNAWFVQNYRLVPDANAEMTALQTLNPKQTALIDQRYAGDLKGLTTLQYDSTNTIQLVAYQPDQLKYESKAKSEQLAVFSEIFYKGNTDWKSYIDGKEVPHIRVNYLLRGLRIPAGTHTIEFKFDPPVWKTGMTIDLVSNIALILLIVAGVVIDSRRK</sequence>
<feature type="transmembrane region" description="Helical" evidence="1">
    <location>
        <begin position="151"/>
        <end position="172"/>
    </location>
</feature>
<proteinExistence type="predicted"/>
<dbReference type="PANTHER" id="PTHR38454">
    <property type="entry name" value="INTEGRAL MEMBRANE PROTEIN-RELATED"/>
    <property type="match status" value="1"/>
</dbReference>
<comment type="caution">
    <text evidence="2">The sequence shown here is derived from an EMBL/GenBank/DDBJ whole genome shotgun (WGS) entry which is preliminary data.</text>
</comment>
<feature type="transmembrane region" description="Helical" evidence="1">
    <location>
        <begin position="119"/>
        <end position="139"/>
    </location>
</feature>
<dbReference type="InterPro" id="IPR018580">
    <property type="entry name" value="Uncharacterised_YfhO"/>
</dbReference>
<keyword evidence="1" id="KW-0472">Membrane</keyword>
<dbReference type="EMBL" id="PTRA01000001">
    <property type="protein sequence ID" value="PQA58603.1"/>
    <property type="molecule type" value="Genomic_DNA"/>
</dbReference>
<feature type="transmembrane region" description="Helical" evidence="1">
    <location>
        <begin position="217"/>
        <end position="238"/>
    </location>
</feature>
<dbReference type="RefSeq" id="WP_104709806.1">
    <property type="nucleotide sequence ID" value="NZ_PTRA01000001.1"/>
</dbReference>
<feature type="transmembrane region" description="Helical" evidence="1">
    <location>
        <begin position="356"/>
        <end position="373"/>
    </location>
</feature>
<feature type="transmembrane region" description="Helical" evidence="1">
    <location>
        <begin position="60"/>
        <end position="77"/>
    </location>
</feature>
<feature type="transmembrane region" description="Helical" evidence="1">
    <location>
        <begin position="540"/>
        <end position="557"/>
    </location>
</feature>
<feature type="transmembrane region" description="Helical" evidence="1">
    <location>
        <begin position="419"/>
        <end position="440"/>
    </location>
</feature>
<feature type="transmembrane region" description="Helical" evidence="1">
    <location>
        <begin position="515"/>
        <end position="533"/>
    </location>
</feature>
<gene>
    <name evidence="2" type="ORF">C5O19_02750</name>
</gene>
<organism evidence="2 3">
    <name type="scientific">Siphonobacter curvatus</name>
    <dbReference type="NCBI Taxonomy" id="2094562"/>
    <lineage>
        <taxon>Bacteria</taxon>
        <taxon>Pseudomonadati</taxon>
        <taxon>Bacteroidota</taxon>
        <taxon>Cytophagia</taxon>
        <taxon>Cytophagales</taxon>
        <taxon>Cytophagaceae</taxon>
        <taxon>Siphonobacter</taxon>
    </lineage>
</organism>
<feature type="transmembrane region" description="Helical" evidence="1">
    <location>
        <begin position="452"/>
        <end position="471"/>
    </location>
</feature>
<dbReference type="OrthoDB" id="9772884at2"/>
<feature type="transmembrane region" description="Helical" evidence="1">
    <location>
        <begin position="380"/>
        <end position="399"/>
    </location>
</feature>
<dbReference type="PANTHER" id="PTHR38454:SF1">
    <property type="entry name" value="INTEGRAL MEMBRANE PROTEIN"/>
    <property type="match status" value="1"/>
</dbReference>
<evidence type="ECO:0008006" key="4">
    <source>
        <dbReference type="Google" id="ProtNLM"/>
    </source>
</evidence>
<dbReference type="AlphaFoldDB" id="A0A2S7ILI1"/>
<accession>A0A2S7ILI1</accession>
<protein>
    <recommendedName>
        <fullName evidence="4">YfhO family protein</fullName>
    </recommendedName>
</protein>
<feature type="transmembrane region" description="Helical" evidence="1">
    <location>
        <begin position="89"/>
        <end position="113"/>
    </location>
</feature>
<evidence type="ECO:0000256" key="1">
    <source>
        <dbReference type="SAM" id="Phobius"/>
    </source>
</evidence>
<evidence type="ECO:0000313" key="3">
    <source>
        <dbReference type="Proteomes" id="UP000239590"/>
    </source>
</evidence>
<feature type="transmembrane region" description="Helical" evidence="1">
    <location>
        <begin position="192"/>
        <end position="210"/>
    </location>
</feature>
<reference evidence="3" key="1">
    <citation type="submission" date="2018-02" db="EMBL/GenBank/DDBJ databases">
        <title>Genome sequencing of Solimonas sp. HR-BB.</title>
        <authorList>
            <person name="Lee Y."/>
            <person name="Jeon C.O."/>
        </authorList>
    </citation>
    <scope>NUCLEOTIDE SEQUENCE [LARGE SCALE GENOMIC DNA]</scope>
    <source>
        <strain evidence="3">HR-U</strain>
    </source>
</reference>
<keyword evidence="1" id="KW-0812">Transmembrane</keyword>
<keyword evidence="3" id="KW-1185">Reference proteome</keyword>
<evidence type="ECO:0000313" key="2">
    <source>
        <dbReference type="EMBL" id="PQA58603.1"/>
    </source>
</evidence>
<keyword evidence="1" id="KW-1133">Transmembrane helix</keyword>
<dbReference type="Proteomes" id="UP000239590">
    <property type="component" value="Unassembled WGS sequence"/>
</dbReference>
<feature type="transmembrane region" description="Helical" evidence="1">
    <location>
        <begin position="803"/>
        <end position="823"/>
    </location>
</feature>